<dbReference type="GO" id="GO:0004781">
    <property type="term" value="F:sulfate adenylyltransferase (ATP) activity"/>
    <property type="evidence" value="ECO:0007669"/>
    <property type="project" value="TreeGrafter"/>
</dbReference>
<evidence type="ECO:0000256" key="3">
    <source>
        <dbReference type="ARBA" id="ARBA00022679"/>
    </source>
</evidence>
<dbReference type="UniPathway" id="UPA00140">
    <property type="reaction ID" value="UER00205"/>
</dbReference>
<dbReference type="Proteomes" id="UP000494255">
    <property type="component" value="Unassembled WGS sequence"/>
</dbReference>
<feature type="binding site" evidence="6">
    <location>
        <begin position="13"/>
        <end position="20"/>
    </location>
    <ligand>
        <name>ATP</name>
        <dbReference type="ChEBI" id="CHEBI:30616"/>
    </ligand>
</feature>
<dbReference type="NCBIfam" id="NF003013">
    <property type="entry name" value="PRK03846.1"/>
    <property type="match status" value="1"/>
</dbReference>
<dbReference type="GO" id="GO:0004020">
    <property type="term" value="F:adenylylsulfate kinase activity"/>
    <property type="evidence" value="ECO:0007669"/>
    <property type="project" value="UniProtKB-UniRule"/>
</dbReference>
<evidence type="ECO:0000256" key="4">
    <source>
        <dbReference type="ARBA" id="ARBA00022741"/>
    </source>
</evidence>
<dbReference type="SUPFAM" id="SSF52540">
    <property type="entry name" value="P-loop containing nucleoside triphosphate hydrolases"/>
    <property type="match status" value="1"/>
</dbReference>
<comment type="catalytic activity">
    <reaction evidence="1 6 7">
        <text>adenosine 5'-phosphosulfate + ATP = 3'-phosphoadenylyl sulfate + ADP + H(+)</text>
        <dbReference type="Rhea" id="RHEA:24152"/>
        <dbReference type="ChEBI" id="CHEBI:15378"/>
        <dbReference type="ChEBI" id="CHEBI:30616"/>
        <dbReference type="ChEBI" id="CHEBI:58243"/>
        <dbReference type="ChEBI" id="CHEBI:58339"/>
        <dbReference type="ChEBI" id="CHEBI:456216"/>
        <dbReference type="EC" id="2.7.1.25"/>
    </reaction>
</comment>
<protein>
    <recommendedName>
        <fullName evidence="2 6">Adenylyl-sulfate kinase</fullName>
        <ecNumber evidence="2 6">2.7.1.25</ecNumber>
    </recommendedName>
    <alternativeName>
        <fullName evidence="6">APS kinase</fullName>
    </alternativeName>
    <alternativeName>
        <fullName evidence="6">ATP adenosine-5'-phosphosulfate 3'-phosphotransferase</fullName>
    </alternativeName>
    <alternativeName>
        <fullName evidence="6">Adenosine-5'-phosphosulfate kinase</fullName>
    </alternativeName>
</protein>
<dbReference type="GO" id="GO:0005737">
    <property type="term" value="C:cytoplasm"/>
    <property type="evidence" value="ECO:0007669"/>
    <property type="project" value="TreeGrafter"/>
</dbReference>
<evidence type="ECO:0000313" key="10">
    <source>
        <dbReference type="Proteomes" id="UP000494255"/>
    </source>
</evidence>
<accession>A0A6J5CDP6</accession>
<dbReference type="PANTHER" id="PTHR42700:SF1">
    <property type="entry name" value="SULFATE ADENYLYLTRANSFERASE"/>
    <property type="match status" value="1"/>
</dbReference>
<dbReference type="Gene3D" id="3.40.50.300">
    <property type="entry name" value="P-loop containing nucleotide triphosphate hydrolases"/>
    <property type="match status" value="1"/>
</dbReference>
<keyword evidence="3 6" id="KW-0808">Transferase</keyword>
<dbReference type="AlphaFoldDB" id="A0A6J5CDP6"/>
<evidence type="ECO:0000256" key="1">
    <source>
        <dbReference type="ARBA" id="ARBA00001823"/>
    </source>
</evidence>
<comment type="pathway">
    <text evidence="6 7">Sulfur metabolism; hydrogen sulfide biosynthesis; sulfite from sulfate: step 2/3.</text>
</comment>
<dbReference type="InterPro" id="IPR002891">
    <property type="entry name" value="APS"/>
</dbReference>
<evidence type="ECO:0000256" key="6">
    <source>
        <dbReference type="HAMAP-Rule" id="MF_00065"/>
    </source>
</evidence>
<keyword evidence="10" id="KW-1185">Reference proteome</keyword>
<keyword evidence="6" id="KW-0597">Phosphoprotein</keyword>
<keyword evidence="6 7" id="KW-0418">Kinase</keyword>
<dbReference type="GO" id="GO:0070814">
    <property type="term" value="P:hydrogen sulfide biosynthetic process"/>
    <property type="evidence" value="ECO:0007669"/>
    <property type="project" value="UniProtKB-UniRule"/>
</dbReference>
<dbReference type="InterPro" id="IPR027417">
    <property type="entry name" value="P-loop_NTPase"/>
</dbReference>
<dbReference type="GO" id="GO:0019379">
    <property type="term" value="P:sulfate assimilation, phosphoadenylyl sulfate reduction by phosphoadenylyl-sulfate reductase (thioredoxin)"/>
    <property type="evidence" value="ECO:0007669"/>
    <property type="project" value="TreeGrafter"/>
</dbReference>
<dbReference type="EC" id="2.7.1.25" evidence="2 6"/>
<sequence>MSATRGAVIWMTGLSGAGKSTVAEALHQRLKEAGHASVVLDGDVLRRGLTAGLGFTPEDRAENLRRIAHVAALIMQQGFIAIAAVISPEHEHRRMAREIVGAGFVEVFVNAPLTVCEARDVKGLYVRARRGEIPNFTGVSGPYDVPLDPDVMIETDRMSVEEAVGRLLMHLSAMGCLPREESGLGRPRLAK</sequence>
<dbReference type="GO" id="GO:0005524">
    <property type="term" value="F:ATP binding"/>
    <property type="evidence" value="ECO:0007669"/>
    <property type="project" value="UniProtKB-UniRule"/>
</dbReference>
<evidence type="ECO:0000313" key="9">
    <source>
        <dbReference type="EMBL" id="CAB3732143.1"/>
    </source>
</evidence>
<evidence type="ECO:0000256" key="5">
    <source>
        <dbReference type="ARBA" id="ARBA00022840"/>
    </source>
</evidence>
<organism evidence="9 10">
    <name type="scientific">Paraburkholderia sediminicola</name>
    <dbReference type="NCBI Taxonomy" id="458836"/>
    <lineage>
        <taxon>Bacteria</taxon>
        <taxon>Pseudomonadati</taxon>
        <taxon>Pseudomonadota</taxon>
        <taxon>Betaproteobacteria</taxon>
        <taxon>Burkholderiales</taxon>
        <taxon>Burkholderiaceae</taxon>
        <taxon>Paraburkholderia</taxon>
    </lineage>
</organism>
<dbReference type="Pfam" id="PF01583">
    <property type="entry name" value="APS_kinase"/>
    <property type="match status" value="1"/>
</dbReference>
<keyword evidence="5 6" id="KW-0067">ATP-binding</keyword>
<comment type="similarity">
    <text evidence="6 7">Belongs to the APS kinase family.</text>
</comment>
<keyword evidence="4 6" id="KW-0547">Nucleotide-binding</keyword>
<evidence type="ECO:0000256" key="2">
    <source>
        <dbReference type="ARBA" id="ARBA00012121"/>
    </source>
</evidence>
<gene>
    <name evidence="9" type="primary">cysC_2</name>
    <name evidence="6" type="synonym">cysC</name>
    <name evidence="9" type="ORF">LMG24238_05850</name>
</gene>
<evidence type="ECO:0000256" key="7">
    <source>
        <dbReference type="RuleBase" id="RU004347"/>
    </source>
</evidence>
<dbReference type="InterPro" id="IPR059117">
    <property type="entry name" value="APS_kinase_dom"/>
</dbReference>
<dbReference type="HAMAP" id="MF_00065">
    <property type="entry name" value="Adenylyl_sulf_kinase"/>
    <property type="match status" value="1"/>
</dbReference>
<evidence type="ECO:0000259" key="8">
    <source>
        <dbReference type="Pfam" id="PF01583"/>
    </source>
</evidence>
<dbReference type="EMBL" id="CADIKC010000009">
    <property type="protein sequence ID" value="CAB3732143.1"/>
    <property type="molecule type" value="Genomic_DNA"/>
</dbReference>
<comment type="function">
    <text evidence="6 7">Catalyzes the synthesis of activated sulfate.</text>
</comment>
<dbReference type="PANTHER" id="PTHR42700">
    <property type="entry name" value="SULFATE ADENYLYLTRANSFERASE"/>
    <property type="match status" value="1"/>
</dbReference>
<feature type="active site" description="Phosphoserine intermediate" evidence="6">
    <location>
        <position position="87"/>
    </location>
</feature>
<dbReference type="CDD" id="cd02027">
    <property type="entry name" value="APSK"/>
    <property type="match status" value="1"/>
</dbReference>
<reference evidence="9 10" key="1">
    <citation type="submission" date="2020-04" db="EMBL/GenBank/DDBJ databases">
        <authorList>
            <person name="De Canck E."/>
        </authorList>
    </citation>
    <scope>NUCLEOTIDE SEQUENCE [LARGE SCALE GENOMIC DNA]</scope>
    <source>
        <strain evidence="9 10">LMG 24238</strain>
    </source>
</reference>
<proteinExistence type="inferred from homology"/>
<dbReference type="RefSeq" id="WP_175053535.1">
    <property type="nucleotide sequence ID" value="NZ_CADIKC010000009.1"/>
</dbReference>
<dbReference type="GeneID" id="97044432"/>
<name>A0A6J5CDP6_9BURK</name>
<dbReference type="InterPro" id="IPR050512">
    <property type="entry name" value="Sulf_AdTrans/APS_kinase"/>
</dbReference>
<feature type="domain" description="APS kinase" evidence="8">
    <location>
        <begin position="5"/>
        <end position="153"/>
    </location>
</feature>
<dbReference type="NCBIfam" id="TIGR00455">
    <property type="entry name" value="apsK"/>
    <property type="match status" value="1"/>
</dbReference>
<dbReference type="GO" id="GO:0010134">
    <property type="term" value="P:sulfate assimilation via adenylyl sulfate reduction"/>
    <property type="evidence" value="ECO:0007669"/>
    <property type="project" value="TreeGrafter"/>
</dbReference>